<evidence type="ECO:0000256" key="1">
    <source>
        <dbReference type="ARBA" id="ARBA00023125"/>
    </source>
</evidence>
<sequence length="448" mass="49212">MPPKRKIVSSRRSAKKRRVTTTAPTEPDVVTTTSTTVSQGPAIASQSLPIDYDLLAAAIIRQSQPPQEQPLNCPASTSPQVQTCPCSSQPTEQHHNNYAPSQPEVIQPANPSGIGALLDQVFLGRLQSGSSLKSKTNGDPGGTVENLSTVCHQLLSSALSQSSVNAYRHAWDLFRDWKPTLSLPVSVVDVCNFNGHLFLKNYSASSIASHLSAISYVHKVLDLQDPTQAFITKKILRGCQSLGPTRDTRLPITPHILRRLLDALVHTVPQYSLRILLQALFLLAFHAFLRLGEVAVKSSKKSHLVLQRQDVTFDYNGPQLAAAQIIMRKHKTNKDHSPLVISLQSIPNSPYCPVNALFEYLNSAKHTSGPLFQTVDALPISYSKVSAHLKSTVQFIGLDPENFKGHSFRVGAATYAASLGFSDNLIQKLGRWNSDAFRPYIRINSFRL</sequence>
<gene>
    <name evidence="6 7" type="primary">LOC111108469</name>
</gene>
<feature type="compositionally biased region" description="Basic residues" evidence="3">
    <location>
        <begin position="1"/>
        <end position="19"/>
    </location>
</feature>
<dbReference type="Gene3D" id="1.10.443.10">
    <property type="entry name" value="Intergrase catalytic core"/>
    <property type="match status" value="1"/>
</dbReference>
<keyword evidence="5" id="KW-1185">Reference proteome</keyword>
<proteinExistence type="predicted"/>
<dbReference type="InterPro" id="IPR011010">
    <property type="entry name" value="DNA_brk_join_enz"/>
</dbReference>
<dbReference type="GO" id="GO:0006310">
    <property type="term" value="P:DNA recombination"/>
    <property type="evidence" value="ECO:0007669"/>
    <property type="project" value="UniProtKB-KW"/>
</dbReference>
<dbReference type="OrthoDB" id="6149526at2759"/>
<feature type="region of interest" description="Disordered" evidence="3">
    <location>
        <begin position="1"/>
        <end position="38"/>
    </location>
</feature>
<evidence type="ECO:0000313" key="7">
    <source>
        <dbReference type="RefSeq" id="XP_022300086.1"/>
    </source>
</evidence>
<dbReference type="SUPFAM" id="SSF47823">
    <property type="entry name" value="lambda integrase-like, N-terminal domain"/>
    <property type="match status" value="1"/>
</dbReference>
<keyword evidence="2" id="KW-0233">DNA recombination</keyword>
<dbReference type="Proteomes" id="UP000694844">
    <property type="component" value="Chromosome 8"/>
</dbReference>
<dbReference type="RefSeq" id="XP_022300086.1">
    <property type="nucleotide sequence ID" value="XM_022444378.1"/>
</dbReference>
<dbReference type="GO" id="GO:0015074">
    <property type="term" value="P:DNA integration"/>
    <property type="evidence" value="ECO:0007669"/>
    <property type="project" value="InterPro"/>
</dbReference>
<dbReference type="InterPro" id="IPR052925">
    <property type="entry name" value="Phage_Integrase-like_Recomb"/>
</dbReference>
<organism evidence="5 7">
    <name type="scientific">Crassostrea virginica</name>
    <name type="common">Eastern oyster</name>
    <dbReference type="NCBI Taxonomy" id="6565"/>
    <lineage>
        <taxon>Eukaryota</taxon>
        <taxon>Metazoa</taxon>
        <taxon>Spiralia</taxon>
        <taxon>Lophotrochozoa</taxon>
        <taxon>Mollusca</taxon>
        <taxon>Bivalvia</taxon>
        <taxon>Autobranchia</taxon>
        <taxon>Pteriomorphia</taxon>
        <taxon>Ostreida</taxon>
        <taxon>Ostreoidea</taxon>
        <taxon>Ostreidae</taxon>
        <taxon>Crassostrea</taxon>
    </lineage>
</organism>
<evidence type="ECO:0000256" key="3">
    <source>
        <dbReference type="SAM" id="MobiDB-lite"/>
    </source>
</evidence>
<protein>
    <submittedName>
        <fullName evidence="6 7">Uncharacterized protein LOC111108469</fullName>
    </submittedName>
</protein>
<dbReference type="GeneID" id="111108469"/>
<dbReference type="GO" id="GO:0003677">
    <property type="term" value="F:DNA binding"/>
    <property type="evidence" value="ECO:0007669"/>
    <property type="project" value="UniProtKB-KW"/>
</dbReference>
<reference evidence="6 7" key="1">
    <citation type="submission" date="2025-04" db="UniProtKB">
        <authorList>
            <consortium name="RefSeq"/>
        </authorList>
    </citation>
    <scope>IDENTIFICATION</scope>
    <source>
        <tissue evidence="6 7">Whole sample</tissue>
    </source>
</reference>
<accession>A0A8B8BAP9</accession>
<keyword evidence="1" id="KW-0238">DNA-binding</keyword>
<dbReference type="InterPro" id="IPR013762">
    <property type="entry name" value="Integrase-like_cat_sf"/>
</dbReference>
<evidence type="ECO:0000259" key="4">
    <source>
        <dbReference type="PROSITE" id="PS51898"/>
    </source>
</evidence>
<dbReference type="AlphaFoldDB" id="A0A8B8BAP9"/>
<evidence type="ECO:0000256" key="2">
    <source>
        <dbReference type="ARBA" id="ARBA00023172"/>
    </source>
</evidence>
<dbReference type="InterPro" id="IPR002104">
    <property type="entry name" value="Integrase_catalytic"/>
</dbReference>
<feature type="compositionally biased region" description="Low complexity" evidence="3">
    <location>
        <begin position="29"/>
        <end position="38"/>
    </location>
</feature>
<name>A0A8B8BAP9_CRAVI</name>
<feature type="domain" description="Tyr recombinase" evidence="4">
    <location>
        <begin position="247"/>
        <end position="448"/>
    </location>
</feature>
<dbReference type="RefSeq" id="XP_022300084.1">
    <property type="nucleotide sequence ID" value="XM_022444376.1"/>
</dbReference>
<dbReference type="InterPro" id="IPR010998">
    <property type="entry name" value="Integrase_recombinase_N"/>
</dbReference>
<dbReference type="PANTHER" id="PTHR34605:SF3">
    <property type="entry name" value="P CELL-TYPE AGGLUTINATION PROTEIN MAP4-LIKE-RELATED"/>
    <property type="match status" value="1"/>
</dbReference>
<dbReference type="KEGG" id="cvn:111108469"/>
<evidence type="ECO:0000313" key="6">
    <source>
        <dbReference type="RefSeq" id="XP_022300084.1"/>
    </source>
</evidence>
<evidence type="ECO:0000313" key="5">
    <source>
        <dbReference type="Proteomes" id="UP000694844"/>
    </source>
</evidence>
<dbReference type="SUPFAM" id="SSF56349">
    <property type="entry name" value="DNA breaking-rejoining enzymes"/>
    <property type="match status" value="1"/>
</dbReference>
<dbReference type="PANTHER" id="PTHR34605">
    <property type="entry name" value="PHAGE_INTEGRASE DOMAIN-CONTAINING PROTEIN"/>
    <property type="match status" value="1"/>
</dbReference>
<dbReference type="PROSITE" id="PS51898">
    <property type="entry name" value="TYR_RECOMBINASE"/>
    <property type="match status" value="1"/>
</dbReference>
<dbReference type="Gene3D" id="1.10.150.130">
    <property type="match status" value="1"/>
</dbReference>